<keyword evidence="3 5" id="KW-1133">Transmembrane helix</keyword>
<evidence type="ECO:0000259" key="6">
    <source>
        <dbReference type="Pfam" id="PF01284"/>
    </source>
</evidence>
<accession>A0A507QV02</accession>
<name>A0A507QV02_MONPU</name>
<dbReference type="InterPro" id="IPR008253">
    <property type="entry name" value="Marvel"/>
</dbReference>
<dbReference type="PANTHER" id="PTHR39608:SF2">
    <property type="entry name" value="MARVEL DOMAIN-CONTAINING PROTEIN"/>
    <property type="match status" value="1"/>
</dbReference>
<gene>
    <name evidence="7" type="ORF">MPDQ_006974</name>
</gene>
<dbReference type="EMBL" id="VIFY01000068">
    <property type="protein sequence ID" value="TQB72176.1"/>
    <property type="molecule type" value="Genomic_DNA"/>
</dbReference>
<dbReference type="OrthoDB" id="20872at2759"/>
<evidence type="ECO:0000256" key="4">
    <source>
        <dbReference type="ARBA" id="ARBA00023136"/>
    </source>
</evidence>
<feature type="domain" description="MARVEL" evidence="6">
    <location>
        <begin position="11"/>
        <end position="132"/>
    </location>
</feature>
<evidence type="ECO:0000256" key="2">
    <source>
        <dbReference type="ARBA" id="ARBA00022692"/>
    </source>
</evidence>
<dbReference type="Proteomes" id="UP000319663">
    <property type="component" value="Unassembled WGS sequence"/>
</dbReference>
<evidence type="ECO:0000313" key="8">
    <source>
        <dbReference type="Proteomes" id="UP000319663"/>
    </source>
</evidence>
<reference evidence="7 8" key="1">
    <citation type="submission" date="2019-06" db="EMBL/GenBank/DDBJ databases">
        <title>Wine fermentation using esterase from Monascus purpureus.</title>
        <authorList>
            <person name="Geng C."/>
            <person name="Zhang Y."/>
        </authorList>
    </citation>
    <scope>NUCLEOTIDE SEQUENCE [LARGE SCALE GENOMIC DNA]</scope>
    <source>
        <strain evidence="7">HQ1</strain>
    </source>
</reference>
<organism evidence="7 8">
    <name type="scientific">Monascus purpureus</name>
    <name type="common">Red mold</name>
    <name type="synonym">Monascus anka</name>
    <dbReference type="NCBI Taxonomy" id="5098"/>
    <lineage>
        <taxon>Eukaryota</taxon>
        <taxon>Fungi</taxon>
        <taxon>Dikarya</taxon>
        <taxon>Ascomycota</taxon>
        <taxon>Pezizomycotina</taxon>
        <taxon>Eurotiomycetes</taxon>
        <taxon>Eurotiomycetidae</taxon>
        <taxon>Eurotiales</taxon>
        <taxon>Aspergillaceae</taxon>
        <taxon>Monascus</taxon>
    </lineage>
</organism>
<feature type="transmembrane region" description="Helical" evidence="5">
    <location>
        <begin position="118"/>
        <end position="140"/>
    </location>
</feature>
<dbReference type="AlphaFoldDB" id="A0A507QV02"/>
<keyword evidence="4 5" id="KW-0472">Membrane</keyword>
<sequence>MVSSSLVRPLQLANRAMQWISAVIVMSITSYFINRNPHGEHIIYQEVISTMSVAFFLLGFISPFLPKVLSKIVLGLDIIFSYLWLTAFIFAAQDYNWHNCYANAPPNIGCGRKKANEAFIFLAFFFTLTAIFLEIAGLWADRDSVPTREKGNGHEGAATA</sequence>
<keyword evidence="8" id="KW-1185">Reference proteome</keyword>
<dbReference type="PANTHER" id="PTHR39608">
    <property type="entry name" value="INTEGRAL MEMBRANE PROTEIN (AFU_ORTHOLOGUE AFUA_5G08640)"/>
    <property type="match status" value="1"/>
</dbReference>
<evidence type="ECO:0000313" key="7">
    <source>
        <dbReference type="EMBL" id="TQB72176.1"/>
    </source>
</evidence>
<proteinExistence type="predicted"/>
<evidence type="ECO:0000256" key="5">
    <source>
        <dbReference type="SAM" id="Phobius"/>
    </source>
</evidence>
<comment type="subcellular location">
    <subcellularLocation>
        <location evidence="1">Membrane</location>
        <topology evidence="1">Multi-pass membrane protein</topology>
    </subcellularLocation>
</comment>
<keyword evidence="2 5" id="KW-0812">Transmembrane</keyword>
<feature type="transmembrane region" description="Helical" evidence="5">
    <location>
        <begin position="46"/>
        <end position="66"/>
    </location>
</feature>
<evidence type="ECO:0000256" key="1">
    <source>
        <dbReference type="ARBA" id="ARBA00004141"/>
    </source>
</evidence>
<dbReference type="STRING" id="5098.A0A507QV02"/>
<evidence type="ECO:0000256" key="3">
    <source>
        <dbReference type="ARBA" id="ARBA00022989"/>
    </source>
</evidence>
<protein>
    <recommendedName>
        <fullName evidence="6">MARVEL domain-containing protein</fullName>
    </recommendedName>
</protein>
<comment type="caution">
    <text evidence="7">The sequence shown here is derived from an EMBL/GenBank/DDBJ whole genome shotgun (WGS) entry which is preliminary data.</text>
</comment>
<dbReference type="Pfam" id="PF01284">
    <property type="entry name" value="MARVEL"/>
    <property type="match status" value="1"/>
</dbReference>
<dbReference type="GO" id="GO:0016020">
    <property type="term" value="C:membrane"/>
    <property type="evidence" value="ECO:0007669"/>
    <property type="project" value="UniProtKB-SubCell"/>
</dbReference>
<feature type="transmembrane region" description="Helical" evidence="5">
    <location>
        <begin position="16"/>
        <end position="34"/>
    </location>
</feature>
<feature type="transmembrane region" description="Helical" evidence="5">
    <location>
        <begin position="72"/>
        <end position="92"/>
    </location>
</feature>